<reference evidence="1" key="1">
    <citation type="submission" date="2022-04" db="EMBL/GenBank/DDBJ databases">
        <title>A functionally conserved STORR gene fusion in Papaver species that diverged 16.8 million years ago.</title>
        <authorList>
            <person name="Catania T."/>
        </authorList>
    </citation>
    <scope>NUCLEOTIDE SEQUENCE</scope>
    <source>
        <strain evidence="1">S-188037</strain>
    </source>
</reference>
<protein>
    <submittedName>
        <fullName evidence="1">Uncharacterized protein</fullName>
    </submittedName>
</protein>
<dbReference type="Proteomes" id="UP001202328">
    <property type="component" value="Unassembled WGS sequence"/>
</dbReference>
<dbReference type="AlphaFoldDB" id="A0AAD4RYY9"/>
<name>A0AAD4RYY9_9MAGN</name>
<accession>A0AAD4RYY9</accession>
<dbReference type="EMBL" id="JAJJMB010016582">
    <property type="protein sequence ID" value="KAI3846125.1"/>
    <property type="molecule type" value="Genomic_DNA"/>
</dbReference>
<organism evidence="1 2">
    <name type="scientific">Papaver atlanticum</name>
    <dbReference type="NCBI Taxonomy" id="357466"/>
    <lineage>
        <taxon>Eukaryota</taxon>
        <taxon>Viridiplantae</taxon>
        <taxon>Streptophyta</taxon>
        <taxon>Embryophyta</taxon>
        <taxon>Tracheophyta</taxon>
        <taxon>Spermatophyta</taxon>
        <taxon>Magnoliopsida</taxon>
        <taxon>Ranunculales</taxon>
        <taxon>Papaveraceae</taxon>
        <taxon>Papaveroideae</taxon>
        <taxon>Papaver</taxon>
    </lineage>
</organism>
<evidence type="ECO:0000313" key="1">
    <source>
        <dbReference type="EMBL" id="KAI3846125.1"/>
    </source>
</evidence>
<comment type="caution">
    <text evidence="1">The sequence shown here is derived from an EMBL/GenBank/DDBJ whole genome shotgun (WGS) entry which is preliminary data.</text>
</comment>
<keyword evidence="2" id="KW-1185">Reference proteome</keyword>
<evidence type="ECO:0000313" key="2">
    <source>
        <dbReference type="Proteomes" id="UP001202328"/>
    </source>
</evidence>
<sequence length="75" mass="9183">MQRVKQLFCINSTLEKYYRVYQQLVPMSKRFSIRISRYSTDSISIEMVMLNRNHFEFIPPDFDRGSIHRYDKLML</sequence>
<proteinExistence type="predicted"/>
<gene>
    <name evidence="1" type="ORF">MKW98_015494</name>
</gene>